<feature type="region of interest" description="Disordered" evidence="1">
    <location>
        <begin position="58"/>
        <end position="78"/>
    </location>
</feature>
<protein>
    <submittedName>
        <fullName evidence="2">Uncharacterized protein</fullName>
    </submittedName>
</protein>
<evidence type="ECO:0000256" key="1">
    <source>
        <dbReference type="SAM" id="MobiDB-lite"/>
    </source>
</evidence>
<keyword evidence="3" id="KW-1185">Reference proteome</keyword>
<organism evidence="2 3">
    <name type="scientific">Novymonas esmeraldas</name>
    <dbReference type="NCBI Taxonomy" id="1808958"/>
    <lineage>
        <taxon>Eukaryota</taxon>
        <taxon>Discoba</taxon>
        <taxon>Euglenozoa</taxon>
        <taxon>Kinetoplastea</taxon>
        <taxon>Metakinetoplastina</taxon>
        <taxon>Trypanosomatida</taxon>
        <taxon>Trypanosomatidae</taxon>
        <taxon>Novymonas</taxon>
    </lineage>
</organism>
<dbReference type="EMBL" id="JAECZO010000436">
    <property type="protein sequence ID" value="KAK7199477.1"/>
    <property type="molecule type" value="Genomic_DNA"/>
</dbReference>
<accession>A0AAW0F105</accession>
<gene>
    <name evidence="2" type="ORF">NESM_000923900</name>
</gene>
<reference evidence="2 3" key="1">
    <citation type="journal article" date="2021" name="MBio">
        <title>A New Model Trypanosomatid, Novymonas esmeraldas: Genomic Perception of Its 'Candidatus Pandoraea novymonadis' Endosymbiont.</title>
        <authorList>
            <person name="Zakharova A."/>
            <person name="Saura A."/>
            <person name="Butenko A."/>
            <person name="Podesvova L."/>
            <person name="Warmusova S."/>
            <person name="Kostygov A.Y."/>
            <person name="Nenarokova A."/>
            <person name="Lukes J."/>
            <person name="Opperdoes F.R."/>
            <person name="Yurchenko V."/>
        </authorList>
    </citation>
    <scope>NUCLEOTIDE SEQUENCE [LARGE SCALE GENOMIC DNA]</scope>
    <source>
        <strain evidence="2 3">E262AT.01</strain>
    </source>
</reference>
<evidence type="ECO:0000313" key="3">
    <source>
        <dbReference type="Proteomes" id="UP001430356"/>
    </source>
</evidence>
<dbReference type="AlphaFoldDB" id="A0AAW0F105"/>
<sequence>MNTLAERCSRVSSTAESAVALNGELEAKCVTLGIRLGWHRDRLCGDDAAVHRRTAAGMGETRRVDASRVPARSTGDALSQEFPTTARLAALLRSIDAAEE</sequence>
<evidence type="ECO:0000313" key="2">
    <source>
        <dbReference type="EMBL" id="KAK7199477.1"/>
    </source>
</evidence>
<dbReference type="Proteomes" id="UP001430356">
    <property type="component" value="Unassembled WGS sequence"/>
</dbReference>
<proteinExistence type="predicted"/>
<name>A0AAW0F105_9TRYP</name>
<comment type="caution">
    <text evidence="2">The sequence shown here is derived from an EMBL/GenBank/DDBJ whole genome shotgun (WGS) entry which is preliminary data.</text>
</comment>